<gene>
    <name evidence="2" type="ORF">LCGC14_1673040</name>
</gene>
<evidence type="ECO:0000256" key="1">
    <source>
        <dbReference type="SAM" id="MobiDB-lite"/>
    </source>
</evidence>
<dbReference type="EMBL" id="LAZR01014389">
    <property type="protein sequence ID" value="KKM17707.1"/>
    <property type="molecule type" value="Genomic_DNA"/>
</dbReference>
<evidence type="ECO:0000313" key="2">
    <source>
        <dbReference type="EMBL" id="KKM17707.1"/>
    </source>
</evidence>
<sequence>MPRRPAELSIRPQLVTPRRPRVPGGETSAEGDDELQAPSRRDFPIRPEQEEALLARYELWKAQYNGSLIEFIVWEYITIRRKQKPNVDFVFQAPFLGGRTRFGGFVADFAFYGRQEIWSVQGIRWHLQTPKDRANAFIAETQLSARGYKVIELWEDDLLVRPTFVLDLAWEQSAEVPERKV</sequence>
<accession>A0A0F9HRH0</accession>
<organism evidence="2">
    <name type="scientific">marine sediment metagenome</name>
    <dbReference type="NCBI Taxonomy" id="412755"/>
    <lineage>
        <taxon>unclassified sequences</taxon>
        <taxon>metagenomes</taxon>
        <taxon>ecological metagenomes</taxon>
    </lineage>
</organism>
<name>A0A0F9HRH0_9ZZZZ</name>
<dbReference type="AlphaFoldDB" id="A0A0F9HRH0"/>
<comment type="caution">
    <text evidence="2">The sequence shown here is derived from an EMBL/GenBank/DDBJ whole genome shotgun (WGS) entry which is preliminary data.</text>
</comment>
<feature type="region of interest" description="Disordered" evidence="1">
    <location>
        <begin position="1"/>
        <end position="42"/>
    </location>
</feature>
<protein>
    <recommendedName>
        <fullName evidence="3">DUF559 domain-containing protein</fullName>
    </recommendedName>
</protein>
<proteinExistence type="predicted"/>
<reference evidence="2" key="1">
    <citation type="journal article" date="2015" name="Nature">
        <title>Complex archaea that bridge the gap between prokaryotes and eukaryotes.</title>
        <authorList>
            <person name="Spang A."/>
            <person name="Saw J.H."/>
            <person name="Jorgensen S.L."/>
            <person name="Zaremba-Niedzwiedzka K."/>
            <person name="Martijn J."/>
            <person name="Lind A.E."/>
            <person name="van Eijk R."/>
            <person name="Schleper C."/>
            <person name="Guy L."/>
            <person name="Ettema T.J."/>
        </authorList>
    </citation>
    <scope>NUCLEOTIDE SEQUENCE</scope>
</reference>
<evidence type="ECO:0008006" key="3">
    <source>
        <dbReference type="Google" id="ProtNLM"/>
    </source>
</evidence>